<evidence type="ECO:0000313" key="9">
    <source>
        <dbReference type="Proteomes" id="UP000242660"/>
    </source>
</evidence>
<proteinExistence type="inferred from homology"/>
<dbReference type="Proteomes" id="UP000242660">
    <property type="component" value="Unassembled WGS sequence"/>
</dbReference>
<sequence>MKIATWNVNSLRIRLRHVQEWLKLNSIDVLCLQELKLSDEKFPIDELANSGYNAYFTGQKTYNGVAILINQKSIGQATDVIHNLPNFQDDQKRLIAVTVAGIRIVCGYFPNGQSLESEKFIYKMKWLNAITYWLFEEMKKYPRLALLGDYNIAPEDRDVHDPQKWEGQNLVSPQERKAFSRLENLGLHDAFRLFKQPEKTFSWWDYRMNAFRRNAGMRIDHILLSQALTEVCIDCKVDRTPRTWEKPSDHAPVITTLKYF</sequence>
<comment type="caution">
    <text evidence="8">The sequence shown here is derived from an EMBL/GenBank/DDBJ whole genome shotgun (WGS) entry which is preliminary data.</text>
</comment>
<protein>
    <submittedName>
        <fullName evidence="8">Exodeoxyribonuclease III</fullName>
    </submittedName>
</protein>
<dbReference type="SUPFAM" id="SSF56219">
    <property type="entry name" value="DNase I-like"/>
    <property type="match status" value="1"/>
</dbReference>
<dbReference type="Gene3D" id="3.60.10.10">
    <property type="entry name" value="Endonuclease/exonuclease/phosphatase"/>
    <property type="match status" value="1"/>
</dbReference>
<dbReference type="RefSeq" id="WP_106182299.1">
    <property type="nucleotide sequence ID" value="NZ_MUHY01000001.1"/>
</dbReference>
<dbReference type="CDD" id="cd09086">
    <property type="entry name" value="ExoIII-like_AP-endo"/>
    <property type="match status" value="1"/>
</dbReference>
<name>A0ABX5FGP5_9BURK</name>
<keyword evidence="5" id="KW-0378">Hydrolase</keyword>
<dbReference type="PANTHER" id="PTHR43250:SF2">
    <property type="entry name" value="EXODEOXYRIBONUCLEASE III"/>
    <property type="match status" value="1"/>
</dbReference>
<keyword evidence="9" id="KW-1185">Reference proteome</keyword>
<comment type="similarity">
    <text evidence="3">Belongs to the DNA repair enzymes AP/ExoA family.</text>
</comment>
<evidence type="ECO:0000256" key="5">
    <source>
        <dbReference type="ARBA" id="ARBA00022801"/>
    </source>
</evidence>
<evidence type="ECO:0000313" key="8">
    <source>
        <dbReference type="EMBL" id="PSB92132.1"/>
    </source>
</evidence>
<dbReference type="InterPro" id="IPR020848">
    <property type="entry name" value="AP_endonuclease_F1_CS"/>
</dbReference>
<evidence type="ECO:0000256" key="4">
    <source>
        <dbReference type="ARBA" id="ARBA00022723"/>
    </source>
</evidence>
<keyword evidence="4" id="KW-0479">Metal-binding</keyword>
<evidence type="ECO:0000256" key="1">
    <source>
        <dbReference type="ARBA" id="ARBA00001936"/>
    </source>
</evidence>
<dbReference type="EMBL" id="MUHY01000001">
    <property type="protein sequence ID" value="PSB92132.1"/>
    <property type="molecule type" value="Genomic_DNA"/>
</dbReference>
<dbReference type="InterPro" id="IPR037493">
    <property type="entry name" value="ExoIII-like"/>
</dbReference>
<evidence type="ECO:0000259" key="7">
    <source>
        <dbReference type="Pfam" id="PF03372"/>
    </source>
</evidence>
<keyword evidence="6" id="KW-0460">Magnesium</keyword>
<reference evidence="8 9" key="1">
    <citation type="journal article" date="2017" name="Front. Microbiol.">
        <title>Genome of Ca. Pandoraea novymonadis, an Endosymbiotic Bacterium of the Trypanosomatid Novymonas esmeraldas.</title>
        <authorList>
            <person name="Kostygov A.Y."/>
            <person name="Butenko A."/>
            <person name="Nenarokova A."/>
            <person name="Tashyreva D."/>
            <person name="Flegontov P."/>
            <person name="Lukes J."/>
            <person name="Yurchenko V."/>
        </authorList>
    </citation>
    <scope>NUCLEOTIDE SEQUENCE [LARGE SCALE GENOMIC DNA]</scope>
    <source>
        <strain evidence="8 9">E262</strain>
    </source>
</reference>
<feature type="domain" description="Endonuclease/exonuclease/phosphatase" evidence="7">
    <location>
        <begin position="4"/>
        <end position="250"/>
    </location>
</feature>
<dbReference type="PROSITE" id="PS00728">
    <property type="entry name" value="AP_NUCLEASE_F1_3"/>
    <property type="match status" value="1"/>
</dbReference>
<dbReference type="Pfam" id="PF03372">
    <property type="entry name" value="Exo_endo_phos"/>
    <property type="match status" value="1"/>
</dbReference>
<evidence type="ECO:0000256" key="6">
    <source>
        <dbReference type="ARBA" id="ARBA00022842"/>
    </source>
</evidence>
<dbReference type="InterPro" id="IPR036691">
    <property type="entry name" value="Endo/exonu/phosph_ase_sf"/>
</dbReference>
<organism evidence="8 9">
    <name type="scientific">Candidatus Pandoraea novymonadis</name>
    <dbReference type="NCBI Taxonomy" id="1808959"/>
    <lineage>
        <taxon>Bacteria</taxon>
        <taxon>Pseudomonadati</taxon>
        <taxon>Pseudomonadota</taxon>
        <taxon>Betaproteobacteria</taxon>
        <taxon>Burkholderiales</taxon>
        <taxon>Burkholderiaceae</taxon>
        <taxon>Pandoraea</taxon>
    </lineage>
</organism>
<dbReference type="PANTHER" id="PTHR43250">
    <property type="entry name" value="EXODEOXYRIBONUCLEASE III"/>
    <property type="match status" value="1"/>
</dbReference>
<comment type="cofactor">
    <cofactor evidence="1">
        <name>Mn(2+)</name>
        <dbReference type="ChEBI" id="CHEBI:29035"/>
    </cofactor>
</comment>
<dbReference type="NCBIfam" id="TIGR00195">
    <property type="entry name" value="exoDNase_III"/>
    <property type="match status" value="1"/>
</dbReference>
<dbReference type="PROSITE" id="PS51435">
    <property type="entry name" value="AP_NUCLEASE_F1_4"/>
    <property type="match status" value="1"/>
</dbReference>
<gene>
    <name evidence="8" type="primary">xthA</name>
    <name evidence="8" type="ORF">BZL35_00361</name>
</gene>
<comment type="cofactor">
    <cofactor evidence="2">
        <name>Mg(2+)</name>
        <dbReference type="ChEBI" id="CHEBI:18420"/>
    </cofactor>
</comment>
<dbReference type="NCBIfam" id="TIGR00633">
    <property type="entry name" value="xth"/>
    <property type="match status" value="1"/>
</dbReference>
<evidence type="ECO:0000256" key="3">
    <source>
        <dbReference type="ARBA" id="ARBA00007092"/>
    </source>
</evidence>
<dbReference type="InterPro" id="IPR004808">
    <property type="entry name" value="AP_endonuc_1"/>
</dbReference>
<evidence type="ECO:0000256" key="2">
    <source>
        <dbReference type="ARBA" id="ARBA00001946"/>
    </source>
</evidence>
<accession>A0ABX5FGP5</accession>
<dbReference type="InterPro" id="IPR005135">
    <property type="entry name" value="Endo/exonuclease/phosphatase"/>
</dbReference>